<name>A0A0P6Y3I3_9CHLR</name>
<dbReference type="InterPro" id="IPR000160">
    <property type="entry name" value="GGDEF_dom"/>
</dbReference>
<dbReference type="SMART" id="SM00267">
    <property type="entry name" value="GGDEF"/>
    <property type="match status" value="1"/>
</dbReference>
<keyword evidence="3" id="KW-0805">Transcription regulation</keyword>
<dbReference type="Gene3D" id="3.30.70.270">
    <property type="match status" value="1"/>
</dbReference>
<proteinExistence type="predicted"/>
<dbReference type="Pfam" id="PF00990">
    <property type="entry name" value="GGDEF"/>
    <property type="match status" value="1"/>
</dbReference>
<evidence type="ECO:0000256" key="1">
    <source>
        <dbReference type="ARBA" id="ARBA00022553"/>
    </source>
</evidence>
<dbReference type="GO" id="GO:0005829">
    <property type="term" value="C:cytosol"/>
    <property type="evidence" value="ECO:0007669"/>
    <property type="project" value="TreeGrafter"/>
</dbReference>
<dbReference type="Gene3D" id="6.10.250.690">
    <property type="match status" value="1"/>
</dbReference>
<dbReference type="InterPro" id="IPR039420">
    <property type="entry name" value="WalR-like"/>
</dbReference>
<dbReference type="FunFam" id="3.40.50.2300:FF:000001">
    <property type="entry name" value="DNA-binding response regulator PhoB"/>
    <property type="match status" value="1"/>
</dbReference>
<feature type="domain" description="GGDEF" evidence="8">
    <location>
        <begin position="153"/>
        <end position="300"/>
    </location>
</feature>
<dbReference type="PANTHER" id="PTHR48111:SF4">
    <property type="entry name" value="DNA-BINDING DUAL TRANSCRIPTIONAL REGULATOR OMPR"/>
    <property type="match status" value="1"/>
</dbReference>
<dbReference type="InterPro" id="IPR011006">
    <property type="entry name" value="CheY-like_superfamily"/>
</dbReference>
<keyword evidence="1 6" id="KW-0597">Phosphoprotein</keyword>
<evidence type="ECO:0000256" key="2">
    <source>
        <dbReference type="ARBA" id="ARBA00023012"/>
    </source>
</evidence>
<sequence length="300" mass="33885">MSKARLLIVEDDVDIANMLRLFFKSQGYEVEVAMRGSEALEKTRQGLPHLLVLDIMLPDIDGYEVCRALRTNTRTSHIPILFLTQKDERSDKLKGLELGADDYITKPFDIEELKLRVQNALARAERESLTDPQSGLPSGRLIEDQLRKIIRQSDWAFMDIRINYFDAFRDVYGLIAANDVVRFTAMLLSEVVDEVGTPSDFIGHAGGDNFVIFTTSQAAPRLKERLKQRFAEAVLSHYNFIDRQQGFILAPGRGGEMIKTPFMSLAIGYVTPAMQPFTDIREITEVAAEERRRDALLAAG</sequence>
<keyword evidence="5" id="KW-0804">Transcription</keyword>
<dbReference type="CDD" id="cd17574">
    <property type="entry name" value="REC_OmpR"/>
    <property type="match status" value="1"/>
</dbReference>
<comment type="caution">
    <text evidence="9">The sequence shown here is derived from an EMBL/GenBank/DDBJ whole genome shotgun (WGS) entry which is preliminary data.</text>
</comment>
<evidence type="ECO:0000313" key="10">
    <source>
        <dbReference type="Proteomes" id="UP000050544"/>
    </source>
</evidence>
<keyword evidence="4" id="KW-0238">DNA-binding</keyword>
<dbReference type="Pfam" id="PF00072">
    <property type="entry name" value="Response_reg"/>
    <property type="match status" value="1"/>
</dbReference>
<dbReference type="SUPFAM" id="SSF52172">
    <property type="entry name" value="CheY-like"/>
    <property type="match status" value="1"/>
</dbReference>
<keyword evidence="2" id="KW-0902">Two-component regulatory system</keyword>
<dbReference type="InterPro" id="IPR001789">
    <property type="entry name" value="Sig_transdc_resp-reg_receiver"/>
</dbReference>
<reference evidence="9 10" key="1">
    <citation type="submission" date="2015-07" db="EMBL/GenBank/DDBJ databases">
        <title>Whole genome sequence of Thermanaerothrix daxensis DSM 23592.</title>
        <authorList>
            <person name="Hemp J."/>
            <person name="Ward L.M."/>
            <person name="Pace L.A."/>
            <person name="Fischer W.W."/>
        </authorList>
    </citation>
    <scope>NUCLEOTIDE SEQUENCE [LARGE SCALE GENOMIC DNA]</scope>
    <source>
        <strain evidence="9 10">GNS-1</strain>
    </source>
</reference>
<evidence type="ECO:0008006" key="11">
    <source>
        <dbReference type="Google" id="ProtNLM"/>
    </source>
</evidence>
<dbReference type="SUPFAM" id="SSF55073">
    <property type="entry name" value="Nucleotide cyclase"/>
    <property type="match status" value="1"/>
</dbReference>
<evidence type="ECO:0000313" key="9">
    <source>
        <dbReference type="EMBL" id="KPL83950.1"/>
    </source>
</evidence>
<keyword evidence="10" id="KW-1185">Reference proteome</keyword>
<dbReference type="Gene3D" id="3.40.50.2300">
    <property type="match status" value="1"/>
</dbReference>
<dbReference type="InterPro" id="IPR043128">
    <property type="entry name" value="Rev_trsase/Diguanyl_cyclase"/>
</dbReference>
<dbReference type="PANTHER" id="PTHR48111">
    <property type="entry name" value="REGULATOR OF RPOS"/>
    <property type="match status" value="1"/>
</dbReference>
<accession>A0A0P6Y3I3</accession>
<organism evidence="9 10">
    <name type="scientific">Thermanaerothrix daxensis</name>
    <dbReference type="NCBI Taxonomy" id="869279"/>
    <lineage>
        <taxon>Bacteria</taxon>
        <taxon>Bacillati</taxon>
        <taxon>Chloroflexota</taxon>
        <taxon>Anaerolineae</taxon>
        <taxon>Anaerolineales</taxon>
        <taxon>Anaerolineaceae</taxon>
        <taxon>Thermanaerothrix</taxon>
    </lineage>
</organism>
<dbReference type="GO" id="GO:0032993">
    <property type="term" value="C:protein-DNA complex"/>
    <property type="evidence" value="ECO:0007669"/>
    <property type="project" value="TreeGrafter"/>
</dbReference>
<dbReference type="Proteomes" id="UP000050544">
    <property type="component" value="Unassembled WGS sequence"/>
</dbReference>
<dbReference type="SMART" id="SM00448">
    <property type="entry name" value="REC"/>
    <property type="match status" value="1"/>
</dbReference>
<dbReference type="GO" id="GO:0000976">
    <property type="term" value="F:transcription cis-regulatory region binding"/>
    <property type="evidence" value="ECO:0007669"/>
    <property type="project" value="TreeGrafter"/>
</dbReference>
<dbReference type="OrthoDB" id="9813903at2"/>
<feature type="domain" description="Response regulatory" evidence="7">
    <location>
        <begin position="5"/>
        <end position="121"/>
    </location>
</feature>
<evidence type="ECO:0000256" key="3">
    <source>
        <dbReference type="ARBA" id="ARBA00023015"/>
    </source>
</evidence>
<evidence type="ECO:0000259" key="7">
    <source>
        <dbReference type="PROSITE" id="PS50110"/>
    </source>
</evidence>
<evidence type="ECO:0000259" key="8">
    <source>
        <dbReference type="PROSITE" id="PS50887"/>
    </source>
</evidence>
<dbReference type="AlphaFoldDB" id="A0A0P6Y3I3"/>
<protein>
    <recommendedName>
        <fullName evidence="11">Diguanylate cyclase</fullName>
    </recommendedName>
</protein>
<evidence type="ECO:0000256" key="4">
    <source>
        <dbReference type="ARBA" id="ARBA00023125"/>
    </source>
</evidence>
<gene>
    <name evidence="9" type="ORF">SE15_01720</name>
</gene>
<feature type="modified residue" description="4-aspartylphosphate" evidence="6">
    <location>
        <position position="54"/>
    </location>
</feature>
<dbReference type="PROSITE" id="PS50887">
    <property type="entry name" value="GGDEF"/>
    <property type="match status" value="1"/>
</dbReference>
<dbReference type="GO" id="GO:0006355">
    <property type="term" value="P:regulation of DNA-templated transcription"/>
    <property type="evidence" value="ECO:0007669"/>
    <property type="project" value="TreeGrafter"/>
</dbReference>
<dbReference type="GO" id="GO:0000156">
    <property type="term" value="F:phosphorelay response regulator activity"/>
    <property type="evidence" value="ECO:0007669"/>
    <property type="project" value="TreeGrafter"/>
</dbReference>
<dbReference type="RefSeq" id="WP_054520373.1">
    <property type="nucleotide sequence ID" value="NZ_LGKO01000002.1"/>
</dbReference>
<evidence type="ECO:0000256" key="6">
    <source>
        <dbReference type="PROSITE-ProRule" id="PRU00169"/>
    </source>
</evidence>
<evidence type="ECO:0000256" key="5">
    <source>
        <dbReference type="ARBA" id="ARBA00023163"/>
    </source>
</evidence>
<dbReference type="STRING" id="869279.SE15_01720"/>
<dbReference type="InterPro" id="IPR029787">
    <property type="entry name" value="Nucleotide_cyclase"/>
</dbReference>
<dbReference type="PROSITE" id="PS50110">
    <property type="entry name" value="RESPONSE_REGULATORY"/>
    <property type="match status" value="1"/>
</dbReference>
<dbReference type="EMBL" id="LGKO01000002">
    <property type="protein sequence ID" value="KPL83950.1"/>
    <property type="molecule type" value="Genomic_DNA"/>
</dbReference>